<dbReference type="SUPFAM" id="SSF56059">
    <property type="entry name" value="Glutathione synthetase ATP-binding domain-like"/>
    <property type="match status" value="1"/>
</dbReference>
<dbReference type="RefSeq" id="WP_066195803.1">
    <property type="nucleotide sequence ID" value="NZ_JAFDQP010000006.1"/>
</dbReference>
<proteinExistence type="predicted"/>
<dbReference type="InterPro" id="IPR026838">
    <property type="entry name" value="YheC/D"/>
</dbReference>
<sequence>MNVFYDRQNNQWHSLDGALLGSNLLPTMKVQKPDSSWLHFHLQINNHFAGPIIGILTSKGRKESFAGNGPLFLSLQKEVQKNNGLTIIFTSDDINERSISGFVFMQNQNKWVAVTAPLPHIVYNRIPFRRDENTDSFRKARAFFSKNEIPFFNPNFLNKDRLFEVLKTSNKIKPLLPEIININKKDGLYQFLIKMQKIYLKPANGAKGKGIYLLTMQENDELSLAGTNDTISFTSFEQFWNEWKNKMDTYEYLAQKAIDPVLYNGFRYDFRVLAHFNGNNHEVTGVGIRQSQTQQITTHIPHGGKLIPYEKFQTDYLDQFFKEIVSEIGNVLSKHLGVFGEFSIDTGLSKDGCYYIYEVNSKPMIFDENEIEIKRIQRLTQLCLALSGFK</sequence>
<evidence type="ECO:0000313" key="1">
    <source>
        <dbReference type="EMBL" id="PKG28107.1"/>
    </source>
</evidence>
<dbReference type="AlphaFoldDB" id="A0A2N0ZF32"/>
<accession>A0A2N0ZF32</accession>
<name>A0A2N0ZF32_9BACI</name>
<protein>
    <recommendedName>
        <fullName evidence="3">ATP-grasp domain-containing protein</fullName>
    </recommendedName>
</protein>
<comment type="caution">
    <text evidence="1">The sequence shown here is derived from an EMBL/GenBank/DDBJ whole genome shotgun (WGS) entry which is preliminary data.</text>
</comment>
<dbReference type="EMBL" id="PISD01000032">
    <property type="protein sequence ID" value="PKG28107.1"/>
    <property type="molecule type" value="Genomic_DNA"/>
</dbReference>
<reference evidence="1 2" key="1">
    <citation type="journal article" date="2010" name="Int. J. Syst. Evol. Microbiol.">
        <title>Bacillus horneckiae sp. nov., isolated from a spacecraft-assembly clean room.</title>
        <authorList>
            <person name="Vaishampayan P."/>
            <person name="Probst A."/>
            <person name="Krishnamurthi S."/>
            <person name="Ghosh S."/>
            <person name="Osman S."/>
            <person name="McDowall A."/>
            <person name="Ruckmani A."/>
            <person name="Mayilraj S."/>
            <person name="Venkateswaran K."/>
        </authorList>
    </citation>
    <scope>NUCLEOTIDE SEQUENCE [LARGE SCALE GENOMIC DNA]</scope>
    <source>
        <strain evidence="2">1PO1SC</strain>
    </source>
</reference>
<keyword evidence="2" id="KW-1185">Reference proteome</keyword>
<evidence type="ECO:0008006" key="3">
    <source>
        <dbReference type="Google" id="ProtNLM"/>
    </source>
</evidence>
<gene>
    <name evidence="1" type="ORF">CWS20_15385</name>
</gene>
<dbReference type="Proteomes" id="UP000233343">
    <property type="component" value="Unassembled WGS sequence"/>
</dbReference>
<dbReference type="Pfam" id="PF14398">
    <property type="entry name" value="ATPgrasp_YheCD"/>
    <property type="match status" value="1"/>
</dbReference>
<organism evidence="1 2">
    <name type="scientific">Cytobacillus horneckiae</name>
    <dbReference type="NCBI Taxonomy" id="549687"/>
    <lineage>
        <taxon>Bacteria</taxon>
        <taxon>Bacillati</taxon>
        <taxon>Bacillota</taxon>
        <taxon>Bacilli</taxon>
        <taxon>Bacillales</taxon>
        <taxon>Bacillaceae</taxon>
        <taxon>Cytobacillus</taxon>
    </lineage>
</organism>
<evidence type="ECO:0000313" key="2">
    <source>
        <dbReference type="Proteomes" id="UP000233343"/>
    </source>
</evidence>